<reference evidence="15" key="2">
    <citation type="journal article" date="2021" name="PeerJ">
        <title>Extensive microbial diversity within the chicken gut microbiome revealed by metagenomics and culture.</title>
        <authorList>
            <person name="Gilroy R."/>
            <person name="Ravi A."/>
            <person name="Getino M."/>
            <person name="Pursley I."/>
            <person name="Horton D.L."/>
            <person name="Alikhan N.F."/>
            <person name="Baker D."/>
            <person name="Gharbi K."/>
            <person name="Hall N."/>
            <person name="Watson M."/>
            <person name="Adriaenssens E.M."/>
            <person name="Foster-Nyarko E."/>
            <person name="Jarju S."/>
            <person name="Secka A."/>
            <person name="Antonio M."/>
            <person name="Oren A."/>
            <person name="Chaudhuri R.R."/>
            <person name="La Ragione R."/>
            <person name="Hildebrand F."/>
            <person name="Pallen M.J."/>
        </authorList>
    </citation>
    <scope>NUCLEOTIDE SEQUENCE</scope>
    <source>
        <strain evidence="15">ChiHile30-977</strain>
    </source>
</reference>
<dbReference type="Gene3D" id="1.20.1730.10">
    <property type="entry name" value="Sodium/glucose cotransporter"/>
    <property type="match status" value="1"/>
</dbReference>
<dbReference type="PROSITE" id="PS50283">
    <property type="entry name" value="NA_SOLUT_SYMP_3"/>
    <property type="match status" value="1"/>
</dbReference>
<dbReference type="InterPro" id="IPR001734">
    <property type="entry name" value="Na/solute_symporter"/>
</dbReference>
<keyword evidence="5 14" id="KW-0812">Transmembrane</keyword>
<protein>
    <submittedName>
        <fullName evidence="15">Sodium:solute symporter</fullName>
    </submittedName>
</protein>
<comment type="similarity">
    <text evidence="2 13">Belongs to the sodium:solute symporter (SSF) (TC 2.A.21) family.</text>
</comment>
<feature type="transmembrane region" description="Helical" evidence="14">
    <location>
        <begin position="119"/>
        <end position="136"/>
    </location>
</feature>
<feature type="transmembrane region" description="Helical" evidence="14">
    <location>
        <begin position="458"/>
        <end position="476"/>
    </location>
</feature>
<dbReference type="GO" id="GO:0005886">
    <property type="term" value="C:plasma membrane"/>
    <property type="evidence" value="ECO:0007669"/>
    <property type="project" value="UniProtKB-SubCell"/>
</dbReference>
<evidence type="ECO:0000256" key="8">
    <source>
        <dbReference type="ARBA" id="ARBA00023053"/>
    </source>
</evidence>
<feature type="transmembrane region" description="Helical" evidence="14">
    <location>
        <begin position="182"/>
        <end position="204"/>
    </location>
</feature>
<dbReference type="GO" id="GO:0046942">
    <property type="term" value="P:carboxylic acid transport"/>
    <property type="evidence" value="ECO:0007669"/>
    <property type="project" value="UniProtKB-ARBA"/>
</dbReference>
<keyword evidence="11" id="KW-0739">Sodium transport</keyword>
<evidence type="ECO:0000256" key="2">
    <source>
        <dbReference type="ARBA" id="ARBA00006434"/>
    </source>
</evidence>
<evidence type="ECO:0000256" key="4">
    <source>
        <dbReference type="ARBA" id="ARBA00022475"/>
    </source>
</evidence>
<evidence type="ECO:0000256" key="5">
    <source>
        <dbReference type="ARBA" id="ARBA00022692"/>
    </source>
</evidence>
<dbReference type="PROSITE" id="PS00457">
    <property type="entry name" value="NA_SOLUT_SYMP_2"/>
    <property type="match status" value="1"/>
</dbReference>
<dbReference type="InterPro" id="IPR038377">
    <property type="entry name" value="Na/Glc_symporter_sf"/>
</dbReference>
<evidence type="ECO:0000256" key="13">
    <source>
        <dbReference type="RuleBase" id="RU362091"/>
    </source>
</evidence>
<feature type="transmembrane region" description="Helical" evidence="14">
    <location>
        <begin position="278"/>
        <end position="297"/>
    </location>
</feature>
<dbReference type="InterPro" id="IPR018212">
    <property type="entry name" value="Na/solute_symporter_CS"/>
</dbReference>
<comment type="subcellular location">
    <subcellularLocation>
        <location evidence="1">Cell membrane</location>
        <topology evidence="1">Multi-pass membrane protein</topology>
    </subcellularLocation>
</comment>
<keyword evidence="4" id="KW-1003">Cell membrane</keyword>
<feature type="transmembrane region" description="Helical" evidence="14">
    <location>
        <begin position="432"/>
        <end position="452"/>
    </location>
</feature>
<dbReference type="InterPro" id="IPR050277">
    <property type="entry name" value="Sodium:Solute_Symporter"/>
</dbReference>
<dbReference type="Pfam" id="PF00474">
    <property type="entry name" value="SSF"/>
    <property type="match status" value="1"/>
</dbReference>
<feature type="transmembrane region" description="Helical" evidence="14">
    <location>
        <begin position="376"/>
        <end position="395"/>
    </location>
</feature>
<evidence type="ECO:0000313" key="15">
    <source>
        <dbReference type="EMBL" id="HIQ63472.1"/>
    </source>
</evidence>
<comment type="catalytic activity">
    <reaction evidence="12">
        <text>L-proline(in) + Na(+)(in) = L-proline(out) + Na(+)(out)</text>
        <dbReference type="Rhea" id="RHEA:28967"/>
        <dbReference type="ChEBI" id="CHEBI:29101"/>
        <dbReference type="ChEBI" id="CHEBI:60039"/>
    </reaction>
</comment>
<dbReference type="PANTHER" id="PTHR48086">
    <property type="entry name" value="SODIUM/PROLINE SYMPORTER-RELATED"/>
    <property type="match status" value="1"/>
</dbReference>
<keyword evidence="9" id="KW-0406">Ion transport</keyword>
<feature type="transmembrane region" description="Helical" evidence="14">
    <location>
        <begin position="44"/>
        <end position="61"/>
    </location>
</feature>
<accession>A0A9D1CJ81</accession>
<evidence type="ECO:0000256" key="9">
    <source>
        <dbReference type="ARBA" id="ARBA00023065"/>
    </source>
</evidence>
<organism evidence="15 16">
    <name type="scientific">Candidatus Avichristensenella intestinipullorum</name>
    <dbReference type="NCBI Taxonomy" id="2840693"/>
    <lineage>
        <taxon>Bacteria</taxon>
        <taxon>Bacillati</taxon>
        <taxon>Bacillota</taxon>
        <taxon>Clostridia</taxon>
        <taxon>Candidatus Avichristensenella</taxon>
    </lineage>
</organism>
<evidence type="ECO:0000256" key="12">
    <source>
        <dbReference type="ARBA" id="ARBA00033708"/>
    </source>
</evidence>
<keyword evidence="7 14" id="KW-1133">Transmembrane helix</keyword>
<comment type="caution">
    <text evidence="15">The sequence shown here is derived from an EMBL/GenBank/DDBJ whole genome shotgun (WGS) entry which is preliminary data.</text>
</comment>
<gene>
    <name evidence="15" type="ORF">IAA66_07815</name>
</gene>
<dbReference type="EMBL" id="DVFI01000106">
    <property type="protein sequence ID" value="HIQ63472.1"/>
    <property type="molecule type" value="Genomic_DNA"/>
</dbReference>
<dbReference type="AlphaFoldDB" id="A0A9D1CJ81"/>
<keyword evidence="3" id="KW-0813">Transport</keyword>
<reference evidence="15" key="1">
    <citation type="submission" date="2020-10" db="EMBL/GenBank/DDBJ databases">
        <authorList>
            <person name="Gilroy R."/>
        </authorList>
    </citation>
    <scope>NUCLEOTIDE SEQUENCE</scope>
    <source>
        <strain evidence="15">ChiHile30-977</strain>
    </source>
</reference>
<feature type="transmembrane region" description="Helical" evidence="14">
    <location>
        <begin position="329"/>
        <end position="351"/>
    </location>
</feature>
<keyword evidence="8" id="KW-0915">Sodium</keyword>
<evidence type="ECO:0000256" key="7">
    <source>
        <dbReference type="ARBA" id="ARBA00022989"/>
    </source>
</evidence>
<feature type="transmembrane region" description="Helical" evidence="14">
    <location>
        <begin position="240"/>
        <end position="257"/>
    </location>
</feature>
<name>A0A9D1CJ81_9FIRM</name>
<evidence type="ECO:0000256" key="1">
    <source>
        <dbReference type="ARBA" id="ARBA00004651"/>
    </source>
</evidence>
<evidence type="ECO:0000256" key="6">
    <source>
        <dbReference type="ARBA" id="ARBA00022847"/>
    </source>
</evidence>
<evidence type="ECO:0000256" key="3">
    <source>
        <dbReference type="ARBA" id="ARBA00022448"/>
    </source>
</evidence>
<dbReference type="Proteomes" id="UP000886819">
    <property type="component" value="Unassembled WGS sequence"/>
</dbReference>
<dbReference type="GO" id="GO:0015293">
    <property type="term" value="F:symporter activity"/>
    <property type="evidence" value="ECO:0007669"/>
    <property type="project" value="UniProtKB-KW"/>
</dbReference>
<keyword evidence="10 14" id="KW-0472">Membrane</keyword>
<evidence type="ECO:0000256" key="10">
    <source>
        <dbReference type="ARBA" id="ARBA00023136"/>
    </source>
</evidence>
<feature type="transmembrane region" description="Helical" evidence="14">
    <location>
        <begin position="148"/>
        <end position="170"/>
    </location>
</feature>
<keyword evidence="6" id="KW-0769">Symport</keyword>
<evidence type="ECO:0000256" key="11">
    <source>
        <dbReference type="ARBA" id="ARBA00023201"/>
    </source>
</evidence>
<feature type="transmembrane region" description="Helical" evidence="14">
    <location>
        <begin position="401"/>
        <end position="425"/>
    </location>
</feature>
<evidence type="ECO:0000313" key="16">
    <source>
        <dbReference type="Proteomes" id="UP000886819"/>
    </source>
</evidence>
<sequence>MRMIILVAYVLAMAGVLVFSARKKQTLHEFFLGGGKVGPWFSAFSYGTAYFSAVIIIGYAGKIGWTHGLSAVWIGVGNAFLGNLLAWKLLAGRANAMARRLDVCTMPGFFEKRYESRGMGLFAAAMIFIFLVPYSASVYQGLGFLFEAALGIDFFWCIVGIALLAGLYLFAGGYRATALSDFIQGCVMLVGIVFMVVFVVRGAAYDPETGTRGGLLTALERMGQLGIEGFNTLLGPKDQAGSLIALVLLTSVGTWGLPQMMHKFFAIRDQKAIKQATVISTAFCLILAGGAYFAGSFGRQILGGVVPEGGLDAVMPAVFLSEAVNMPDVLVGLIVVLVLSASVSTLTALVLSSASSIAIDLCGTLLPKMKPARQTWLMRALCIVFVILSLVIAFGMQDTPIVTLMSFSWGTLAGAFLAPFLLGLFSKRVTRAGAWAGMVLGAATSVLTPLLGIVPDTVFGGVLAMAVSLVTVPLVSRLTPASASMQETLKTAFGK</sequence>
<proteinExistence type="inferred from homology"/>
<evidence type="ECO:0000256" key="14">
    <source>
        <dbReference type="SAM" id="Phobius"/>
    </source>
</evidence>
<dbReference type="GO" id="GO:0006814">
    <property type="term" value="P:sodium ion transport"/>
    <property type="evidence" value="ECO:0007669"/>
    <property type="project" value="UniProtKB-KW"/>
</dbReference>
<dbReference type="PANTHER" id="PTHR48086:SF3">
    <property type="entry name" value="SODIUM_PROLINE SYMPORTER"/>
    <property type="match status" value="1"/>
</dbReference>